<evidence type="ECO:0000256" key="3">
    <source>
        <dbReference type="ARBA" id="ARBA00007222"/>
    </source>
</evidence>
<protein>
    <recommendedName>
        <fullName evidence="4 15">Dolichyl-phosphate-mannose--protein mannosyltransferase</fullName>
        <ecNumber evidence="4 15">2.4.1.109</ecNumber>
    </recommendedName>
</protein>
<dbReference type="SMR" id="A0A015IZF0"/>
<evidence type="ECO:0000256" key="6">
    <source>
        <dbReference type="ARBA" id="ARBA00022679"/>
    </source>
</evidence>
<keyword evidence="18" id="KW-1185">Reference proteome</keyword>
<dbReference type="OrthoDB" id="292747at2759"/>
<dbReference type="STRING" id="1432141.A0A015IZF0"/>
<evidence type="ECO:0000256" key="1">
    <source>
        <dbReference type="ARBA" id="ARBA00004477"/>
    </source>
</evidence>
<comment type="subcellular location">
    <subcellularLocation>
        <location evidence="1 15">Endoplasmic reticulum membrane</location>
        <topology evidence="1 15">Multi-pass membrane protein</topology>
    </subcellularLocation>
</comment>
<keyword evidence="9 15" id="KW-0256">Endoplasmic reticulum</keyword>
<dbReference type="UniPathway" id="UPA00378"/>
<dbReference type="Gene3D" id="2.80.10.50">
    <property type="match status" value="1"/>
</dbReference>
<evidence type="ECO:0000256" key="14">
    <source>
        <dbReference type="ARBA" id="ARBA00045102"/>
    </source>
</evidence>
<keyword evidence="6 15" id="KW-0808">Transferase</keyword>
<evidence type="ECO:0000256" key="13">
    <source>
        <dbReference type="ARBA" id="ARBA00045085"/>
    </source>
</evidence>
<feature type="transmembrane region" description="Helical" evidence="15">
    <location>
        <begin position="181"/>
        <end position="200"/>
    </location>
</feature>
<dbReference type="SUPFAM" id="SSF82109">
    <property type="entry name" value="MIR domain"/>
    <property type="match status" value="1"/>
</dbReference>
<evidence type="ECO:0000256" key="4">
    <source>
        <dbReference type="ARBA" id="ARBA00012839"/>
    </source>
</evidence>
<organism evidence="17 18">
    <name type="scientific">Rhizophagus irregularis (strain DAOM 197198w)</name>
    <name type="common">Glomus intraradices</name>
    <dbReference type="NCBI Taxonomy" id="1432141"/>
    <lineage>
        <taxon>Eukaryota</taxon>
        <taxon>Fungi</taxon>
        <taxon>Fungi incertae sedis</taxon>
        <taxon>Mucoromycota</taxon>
        <taxon>Glomeromycotina</taxon>
        <taxon>Glomeromycetes</taxon>
        <taxon>Glomerales</taxon>
        <taxon>Glomeraceae</taxon>
        <taxon>Rhizophagus</taxon>
    </lineage>
</organism>
<keyword evidence="7 15" id="KW-0812">Transmembrane</keyword>
<dbReference type="InterPro" id="IPR032421">
    <property type="entry name" value="PMT_4TMC"/>
</dbReference>
<comment type="catalytic activity">
    <reaction evidence="13 15">
        <text>a di-trans,poly-cis-dolichyl beta-D-mannosyl phosphate + L-threonyl-[protein] = 3-O-(alpha-D-mannosyl)-L-threonyl-[protein] + a di-trans,poly-cis-dolichyl phosphate + H(+)</text>
        <dbReference type="Rhea" id="RHEA:53396"/>
        <dbReference type="Rhea" id="RHEA-COMP:11060"/>
        <dbReference type="Rhea" id="RHEA-COMP:13547"/>
        <dbReference type="Rhea" id="RHEA-COMP:19498"/>
        <dbReference type="Rhea" id="RHEA-COMP:19501"/>
        <dbReference type="ChEBI" id="CHEBI:15378"/>
        <dbReference type="ChEBI" id="CHEBI:30013"/>
        <dbReference type="ChEBI" id="CHEBI:57683"/>
        <dbReference type="ChEBI" id="CHEBI:58211"/>
        <dbReference type="ChEBI" id="CHEBI:137323"/>
        <dbReference type="EC" id="2.4.1.109"/>
    </reaction>
</comment>
<evidence type="ECO:0000256" key="12">
    <source>
        <dbReference type="ARBA" id="ARBA00023180"/>
    </source>
</evidence>
<evidence type="ECO:0000259" key="16">
    <source>
        <dbReference type="PROSITE" id="PS50919"/>
    </source>
</evidence>
<keyword evidence="12" id="KW-0325">Glycoprotein</keyword>
<dbReference type="OMA" id="KNVTPRL"/>
<feature type="transmembrane region" description="Helical" evidence="15">
    <location>
        <begin position="650"/>
        <end position="667"/>
    </location>
</feature>
<feature type="transmembrane region" description="Helical" evidence="15">
    <location>
        <begin position="156"/>
        <end position="175"/>
    </location>
</feature>
<evidence type="ECO:0000256" key="5">
    <source>
        <dbReference type="ARBA" id="ARBA00022676"/>
    </source>
</evidence>
<dbReference type="AlphaFoldDB" id="A0A015IZF0"/>
<proteinExistence type="inferred from homology"/>
<evidence type="ECO:0000256" key="2">
    <source>
        <dbReference type="ARBA" id="ARBA00004922"/>
    </source>
</evidence>
<accession>A0A015IZF0</accession>
<feature type="domain" description="MIR" evidence="16">
    <location>
        <begin position="477"/>
        <end position="535"/>
    </location>
</feature>
<dbReference type="Pfam" id="PF02815">
    <property type="entry name" value="MIR"/>
    <property type="match status" value="1"/>
</dbReference>
<dbReference type="EMBL" id="JEMT01026206">
    <property type="protein sequence ID" value="EXX59785.1"/>
    <property type="molecule type" value="Genomic_DNA"/>
</dbReference>
<comment type="caution">
    <text evidence="17">The sequence shown here is derived from an EMBL/GenBank/DDBJ whole genome shotgun (WGS) entry which is preliminary data.</text>
</comment>
<dbReference type="GO" id="GO:0031502">
    <property type="term" value="C:dolichyl-phosphate-mannose-protein mannosyltransferase complex"/>
    <property type="evidence" value="ECO:0007669"/>
    <property type="project" value="UniProtKB-ARBA"/>
</dbReference>
<feature type="transmembrane region" description="Helical" evidence="15">
    <location>
        <begin position="70"/>
        <end position="87"/>
    </location>
</feature>
<sequence>MASKYKEGDGLEQLQYSDQITSTGTSYGDIRFRKSRIDYKDPDPIYDLRGYEYKNRKSSRSLFRVNRGDLLNLIILILVAFIVRLYRLDQPTSVVFDEVHFGGFATKYMRGRFFMDVHPPLAKLLITLAGVLGGFDGRFDFKEIGKDYLEPKVPYVAMRLLPAMLGIFLIPISYLTIRLSGFSSAASFLVAALIIFENGLVTQSRFILLDAPLIAFTGFTVLMWVKFHNEQTRPFKFWWWVWLAMTGVGLGLTVSCKWVGLFTIAHIGLSTIKGLWELLGDLRITPIQWMRHFFARALCLIVIPISLYCFFFVIHFAILQNGGDGDGFMSSEFQHTLRGHGMNDMPIDVAFNSQITLRHVNTQGGYLHSHKHNYPGGSTQQQITLYPHKDHNNLWILQNETNLAVNETKPIWVYDGDVIRLEHNSTHRRLHSHDVRPPVTDADFQNEVSAYGYEGFEGDANDFWRVIIVDHDKSDPESKLRLRTLHTKFRLQHVITGCFLFSHSVKLPDWGFDQQEVTCAKGGSLSNSIWYIETNFHSNIPEDAEKVNYKKPGFFGKLFELNKVMWNTNSGLTDTHPYQSNPSSWVFMKSGINFWSKDHRQVFLIGNPLTWWSSAFALIVFVFAKSIMLLRAKRGYKDNNAIKEHFESNAGFFFIGWCCHYFPFFLMKRQLFLHHYFPALYYAILLIGIGFDLVTIRLKTRNRYIVAVMFLFVAIYVFSLFSPLTYSNPWTKKECHGVKWLNTWDFDCKHNFDSYEQFYKESSETLSVSKTDDGSLPLDISSNELPAEILTKENEIEQKMNDTIVNNNDVPVDLVETHNEKVRVDDDGERAINI</sequence>
<dbReference type="SMART" id="SM00472">
    <property type="entry name" value="MIR"/>
    <property type="match status" value="3"/>
</dbReference>
<keyword evidence="10 15" id="KW-1133">Transmembrane helix</keyword>
<name>A0A015IZF0_RHIIW</name>
<reference evidence="17 18" key="1">
    <citation type="submission" date="2014-02" db="EMBL/GenBank/DDBJ databases">
        <title>Single nucleus genome sequencing reveals high similarity among nuclei of an endomycorrhizal fungus.</title>
        <authorList>
            <person name="Lin K."/>
            <person name="Geurts R."/>
            <person name="Zhang Z."/>
            <person name="Limpens E."/>
            <person name="Saunders D.G."/>
            <person name="Mu D."/>
            <person name="Pang E."/>
            <person name="Cao H."/>
            <person name="Cha H."/>
            <person name="Lin T."/>
            <person name="Zhou Q."/>
            <person name="Shang Y."/>
            <person name="Li Y."/>
            <person name="Ivanov S."/>
            <person name="Sharma T."/>
            <person name="Velzen R.V."/>
            <person name="Ruijter N.D."/>
            <person name="Aanen D.K."/>
            <person name="Win J."/>
            <person name="Kamoun S."/>
            <person name="Bisseling T."/>
            <person name="Huang S."/>
        </authorList>
    </citation>
    <scope>NUCLEOTIDE SEQUENCE [LARGE SCALE GENOMIC DNA]</scope>
    <source>
        <strain evidence="18">DAOM197198w</strain>
    </source>
</reference>
<evidence type="ECO:0000313" key="17">
    <source>
        <dbReference type="EMBL" id="EXX59785.1"/>
    </source>
</evidence>
<feature type="transmembrane region" description="Helical" evidence="15">
    <location>
        <begin position="679"/>
        <end position="698"/>
    </location>
</feature>
<comment type="catalytic activity">
    <reaction evidence="14 15">
        <text>a di-trans,poly-cis-dolichyl beta-D-mannosyl phosphate + L-seryl-[protein] = 3-O-(alpha-D-mannosyl)-L-seryl-[protein] + a di-trans,poly-cis-dolichyl phosphate + H(+)</text>
        <dbReference type="Rhea" id="RHEA:17377"/>
        <dbReference type="Rhea" id="RHEA-COMP:9863"/>
        <dbReference type="Rhea" id="RHEA-COMP:13546"/>
        <dbReference type="Rhea" id="RHEA-COMP:19498"/>
        <dbReference type="Rhea" id="RHEA-COMP:19501"/>
        <dbReference type="ChEBI" id="CHEBI:15378"/>
        <dbReference type="ChEBI" id="CHEBI:29999"/>
        <dbReference type="ChEBI" id="CHEBI:57683"/>
        <dbReference type="ChEBI" id="CHEBI:58211"/>
        <dbReference type="ChEBI" id="CHEBI:137321"/>
        <dbReference type="EC" id="2.4.1.109"/>
    </reaction>
</comment>
<feature type="transmembrane region" description="Helical" evidence="15">
    <location>
        <begin position="117"/>
        <end position="135"/>
    </location>
</feature>
<evidence type="ECO:0000256" key="7">
    <source>
        <dbReference type="ARBA" id="ARBA00022692"/>
    </source>
</evidence>
<dbReference type="GO" id="GO:0004169">
    <property type="term" value="F:dolichyl-phosphate-mannose-protein mannosyltransferase activity"/>
    <property type="evidence" value="ECO:0007669"/>
    <property type="project" value="UniProtKB-UniRule"/>
</dbReference>
<dbReference type="Pfam" id="PF16192">
    <property type="entry name" value="PMT_4TMC"/>
    <property type="match status" value="1"/>
</dbReference>
<evidence type="ECO:0000256" key="9">
    <source>
        <dbReference type="ARBA" id="ARBA00022824"/>
    </source>
</evidence>
<dbReference type="Pfam" id="PF02366">
    <property type="entry name" value="PMT"/>
    <property type="match status" value="1"/>
</dbReference>
<feature type="domain" description="MIR" evidence="16">
    <location>
        <begin position="410"/>
        <end position="469"/>
    </location>
</feature>
<dbReference type="PROSITE" id="PS50919">
    <property type="entry name" value="MIR"/>
    <property type="match status" value="3"/>
</dbReference>
<feature type="transmembrane region" description="Helical" evidence="15">
    <location>
        <begin position="207"/>
        <end position="227"/>
    </location>
</feature>
<dbReference type="PANTHER" id="PTHR10050">
    <property type="entry name" value="DOLICHYL-PHOSPHATE-MANNOSE--PROTEIN MANNOSYLTRANSFERASE"/>
    <property type="match status" value="1"/>
</dbReference>
<evidence type="ECO:0000256" key="15">
    <source>
        <dbReference type="RuleBase" id="RU367007"/>
    </source>
</evidence>
<feature type="domain" description="MIR" evidence="16">
    <location>
        <begin position="346"/>
        <end position="400"/>
    </location>
</feature>
<dbReference type="InterPro" id="IPR027005">
    <property type="entry name" value="PMT-like"/>
</dbReference>
<dbReference type="InterPro" id="IPR036300">
    <property type="entry name" value="MIR_dom_sf"/>
</dbReference>
<keyword evidence="5 15" id="KW-0328">Glycosyltransferase</keyword>
<comment type="pathway">
    <text evidence="2 15">Protein modification; protein glycosylation.</text>
</comment>
<comment type="similarity">
    <text evidence="3 15">Belongs to the glycosyltransferase 39 family.</text>
</comment>
<dbReference type="PANTHER" id="PTHR10050:SF50">
    <property type="entry name" value="DOLICHYL-PHOSPHATE-MANNOSE--PROTEIN MANNOSYLTRANSFERASE 1-RELATED"/>
    <property type="match status" value="1"/>
</dbReference>
<dbReference type="FunFam" id="2.80.10.50:FF:000034">
    <property type="entry name" value="Dolichyl-phosphate-mannose-protein mannosyltransferase 1"/>
    <property type="match status" value="1"/>
</dbReference>
<gene>
    <name evidence="17" type="ORF">RirG_185970</name>
</gene>
<feature type="transmembrane region" description="Helical" evidence="15">
    <location>
        <begin position="239"/>
        <end position="272"/>
    </location>
</feature>
<dbReference type="InterPro" id="IPR003342">
    <property type="entry name" value="ArnT-like_N"/>
</dbReference>
<feature type="transmembrane region" description="Helical" evidence="15">
    <location>
        <begin position="705"/>
        <end position="726"/>
    </location>
</feature>
<evidence type="ECO:0000256" key="10">
    <source>
        <dbReference type="ARBA" id="ARBA00022989"/>
    </source>
</evidence>
<evidence type="ECO:0000256" key="11">
    <source>
        <dbReference type="ARBA" id="ARBA00023136"/>
    </source>
</evidence>
<dbReference type="Proteomes" id="UP000022910">
    <property type="component" value="Unassembled WGS sequence"/>
</dbReference>
<dbReference type="CDD" id="cd23283">
    <property type="entry name" value="beta-trefoil_MIR_PMT1-like"/>
    <property type="match status" value="1"/>
</dbReference>
<evidence type="ECO:0000256" key="8">
    <source>
        <dbReference type="ARBA" id="ARBA00022737"/>
    </source>
</evidence>
<dbReference type="InterPro" id="IPR016093">
    <property type="entry name" value="MIR_motif"/>
</dbReference>
<dbReference type="HOGENOM" id="CLU_008438_2_1_1"/>
<dbReference type="EC" id="2.4.1.109" evidence="4 15"/>
<feature type="transmembrane region" description="Helical" evidence="15">
    <location>
        <begin position="293"/>
        <end position="318"/>
    </location>
</feature>
<comment type="function">
    <text evidence="15">Transfers mannose from Dol-P-mannose to Ser or Thr residues on proteins.</text>
</comment>
<keyword evidence="11 15" id="KW-0472">Membrane</keyword>
<evidence type="ECO:0000313" key="18">
    <source>
        <dbReference type="Proteomes" id="UP000022910"/>
    </source>
</evidence>
<feature type="transmembrane region" description="Helical" evidence="15">
    <location>
        <begin position="609"/>
        <end position="630"/>
    </location>
</feature>
<keyword evidence="8" id="KW-0677">Repeat</keyword>